<reference evidence="1" key="1">
    <citation type="journal article" date="2020" name="Nature">
        <title>Giant virus diversity and host interactions through global metagenomics.</title>
        <authorList>
            <person name="Schulz F."/>
            <person name="Roux S."/>
            <person name="Paez-Espino D."/>
            <person name="Jungbluth S."/>
            <person name="Walsh D.A."/>
            <person name="Denef V.J."/>
            <person name="McMahon K.D."/>
            <person name="Konstantinidis K.T."/>
            <person name="Eloe-Fadrosh E.A."/>
            <person name="Kyrpides N.C."/>
            <person name="Woyke T."/>
        </authorList>
    </citation>
    <scope>NUCLEOTIDE SEQUENCE</scope>
    <source>
        <strain evidence="1">GVMAG-M-3300023179-132</strain>
    </source>
</reference>
<evidence type="ECO:0000313" key="1">
    <source>
        <dbReference type="EMBL" id="QHT23756.1"/>
    </source>
</evidence>
<protein>
    <recommendedName>
        <fullName evidence="2">Glycosyltransferase</fullName>
    </recommendedName>
</protein>
<organism evidence="1">
    <name type="scientific">viral metagenome</name>
    <dbReference type="NCBI Taxonomy" id="1070528"/>
    <lineage>
        <taxon>unclassified sequences</taxon>
        <taxon>metagenomes</taxon>
        <taxon>organismal metagenomes</taxon>
    </lineage>
</organism>
<dbReference type="EMBL" id="MN739735">
    <property type="protein sequence ID" value="QHT23756.1"/>
    <property type="molecule type" value="Genomic_DNA"/>
</dbReference>
<accession>A0A6C0E3Q7</accession>
<proteinExistence type="predicted"/>
<name>A0A6C0E3Q7_9ZZZZ</name>
<sequence length="211" mass="24383">MGGKILLLLNMCLKPTNINSLRDETIRNKQYIDGINSVFKYKDILNKYGVDICLSDNTINDVSSIPHEIMTIIPSDVKIITKNANTYGSINKGSGLLETWGFCMDIIKQYDWVIHFETRQILENFDFVINFLESNRNLFTLGDSVHFNTGLFCIDSSLLLKYIRETPPMSLRVSIENHIFDFVKRNGIYYDTADKMGLLWHDTALSTWVHW</sequence>
<evidence type="ECO:0008006" key="2">
    <source>
        <dbReference type="Google" id="ProtNLM"/>
    </source>
</evidence>
<dbReference type="AlphaFoldDB" id="A0A6C0E3Q7"/>